<comment type="caution">
    <text evidence="2">The sequence shown here is derived from an EMBL/GenBank/DDBJ whole genome shotgun (WGS) entry which is preliminary data.</text>
</comment>
<evidence type="ECO:0000313" key="3">
    <source>
        <dbReference type="Proteomes" id="UP000546162"/>
    </source>
</evidence>
<protein>
    <recommendedName>
        <fullName evidence="1">Abortive phage infection protein C-terminal domain-containing protein</fullName>
    </recommendedName>
</protein>
<gene>
    <name evidence="2" type="ORF">BJY16_001832</name>
</gene>
<dbReference type="Pfam" id="PF10592">
    <property type="entry name" value="AIPR"/>
    <property type="match status" value="1"/>
</dbReference>
<dbReference type="InterPro" id="IPR018891">
    <property type="entry name" value="AIPR_C"/>
</dbReference>
<dbReference type="RefSeq" id="WP_185038664.1">
    <property type="nucleotide sequence ID" value="NZ_BAABFG010000005.1"/>
</dbReference>
<sequence>MASISPDRLVVDAHFKEFLDAEYPGDTEDDVFERYAVTQVLKPKELSTEELLAGIVDGQMDGGIDSFYVFLEGGLISPDDPVLSPGDPSLHKVQAKPELSVFLIQTKNTDGWAEATWEHLLSSLDKLLDLSMTDTDLEKLFRSAVVERTGILRKAIRSLGSKFPRVSFKLKYVTKAPEANLTETVSARAEQVRRLVANRLTTGAEVTAEHIGVESLYTLAGRDYSAPAVLNFRTLIRERDSFIGVASIRDYLSFVRDPVTKALREELFDSNVRDFEGDNVVNEAIGQTLASQDSLEFWWMNNGVTVLGDKVDSPQQTLTISRPLIVNGLQTSHVLDRAERENKLAQERLDNGVVVRVIVSTDEDIRDRVIAGTNRQTQVPGPALYATQELQRDIERFFKVHDWYYERRKNRYKNRGVPAKRRITMGLLAQTMITLLLGLPDAARARPSTLLGRKENYDEIFPTSLDREAYLRAIELLKAVEEFLSSDEAKAILDESTNARFYVLAGYTILQLRIKDTTNLRFDTSHHRLKGALKRPSAIKALTVLASTAASFQTSHTEMSRDTIFKSGEFREAYFSALTGHPANATSDR</sequence>
<evidence type="ECO:0000259" key="1">
    <source>
        <dbReference type="Pfam" id="PF10592"/>
    </source>
</evidence>
<feature type="domain" description="Abortive phage infection protein C-terminal" evidence="1">
    <location>
        <begin position="268"/>
        <end position="506"/>
    </location>
</feature>
<accession>A0A7W7GU60</accession>
<dbReference type="EMBL" id="JACHNB010000001">
    <property type="protein sequence ID" value="MBB4738373.1"/>
    <property type="molecule type" value="Genomic_DNA"/>
</dbReference>
<name>A0A7W7GU60_9ACTN</name>
<keyword evidence="3" id="KW-1185">Reference proteome</keyword>
<dbReference type="Proteomes" id="UP000546162">
    <property type="component" value="Unassembled WGS sequence"/>
</dbReference>
<organism evidence="2 3">
    <name type="scientific">Actinoplanes octamycinicus</name>
    <dbReference type="NCBI Taxonomy" id="135948"/>
    <lineage>
        <taxon>Bacteria</taxon>
        <taxon>Bacillati</taxon>
        <taxon>Actinomycetota</taxon>
        <taxon>Actinomycetes</taxon>
        <taxon>Micromonosporales</taxon>
        <taxon>Micromonosporaceae</taxon>
        <taxon>Actinoplanes</taxon>
    </lineage>
</organism>
<dbReference type="AlphaFoldDB" id="A0A7W7GU60"/>
<proteinExistence type="predicted"/>
<reference evidence="2 3" key="1">
    <citation type="submission" date="2020-08" db="EMBL/GenBank/DDBJ databases">
        <title>Sequencing the genomes of 1000 actinobacteria strains.</title>
        <authorList>
            <person name="Klenk H.-P."/>
        </authorList>
    </citation>
    <scope>NUCLEOTIDE SEQUENCE [LARGE SCALE GENOMIC DNA]</scope>
    <source>
        <strain evidence="2 3">DSM 45809</strain>
    </source>
</reference>
<evidence type="ECO:0000313" key="2">
    <source>
        <dbReference type="EMBL" id="MBB4738373.1"/>
    </source>
</evidence>